<accession>A0A093EUB1</accession>
<dbReference type="AlphaFoldDB" id="A0A093EUB1"/>
<evidence type="ECO:0008006" key="3">
    <source>
        <dbReference type="Google" id="ProtNLM"/>
    </source>
</evidence>
<sequence>WPLHSMSTSDGDKKDVFALAATRVLREILQLPTCPEGLMVHFPRLFLALLCQVHFSTEQMPEEVDTFWRECQEEECLP</sequence>
<feature type="non-terminal residue" evidence="1">
    <location>
        <position position="1"/>
    </location>
</feature>
<organism evidence="1 2">
    <name type="scientific">Gavia stellata</name>
    <name type="common">Red-throated diver</name>
    <name type="synonym">Colymbus stellatus</name>
    <dbReference type="NCBI Taxonomy" id="37040"/>
    <lineage>
        <taxon>Eukaryota</taxon>
        <taxon>Metazoa</taxon>
        <taxon>Chordata</taxon>
        <taxon>Craniata</taxon>
        <taxon>Vertebrata</taxon>
        <taxon>Euteleostomi</taxon>
        <taxon>Archelosauria</taxon>
        <taxon>Archosauria</taxon>
        <taxon>Dinosauria</taxon>
        <taxon>Saurischia</taxon>
        <taxon>Theropoda</taxon>
        <taxon>Coelurosauria</taxon>
        <taxon>Aves</taxon>
        <taxon>Neognathae</taxon>
        <taxon>Neoaves</taxon>
        <taxon>Aequornithes</taxon>
        <taxon>Gaviiformes</taxon>
        <taxon>Gaviidae</taxon>
        <taxon>Gavia</taxon>
    </lineage>
</organism>
<reference evidence="1 2" key="1">
    <citation type="submission" date="2014-04" db="EMBL/GenBank/DDBJ databases">
        <title>Genome evolution of avian class.</title>
        <authorList>
            <person name="Zhang G."/>
            <person name="Li C."/>
        </authorList>
    </citation>
    <scope>NUCLEOTIDE SEQUENCE [LARGE SCALE GENOMIC DNA]</scope>
    <source>
        <strain evidence="1">BGI_N328</strain>
    </source>
</reference>
<feature type="non-terminal residue" evidence="1">
    <location>
        <position position="78"/>
    </location>
</feature>
<protein>
    <recommendedName>
        <fullName evidence="3">MROH9 protein</fullName>
    </recommendedName>
</protein>
<proteinExistence type="predicted"/>
<dbReference type="Proteomes" id="UP000054313">
    <property type="component" value="Unassembled WGS sequence"/>
</dbReference>
<evidence type="ECO:0000313" key="2">
    <source>
        <dbReference type="Proteomes" id="UP000054313"/>
    </source>
</evidence>
<dbReference type="EMBL" id="KK616482">
    <property type="protein sequence ID" value="KFV48917.1"/>
    <property type="molecule type" value="Genomic_DNA"/>
</dbReference>
<gene>
    <name evidence="1" type="ORF">N328_02805</name>
</gene>
<evidence type="ECO:0000313" key="1">
    <source>
        <dbReference type="EMBL" id="KFV48917.1"/>
    </source>
</evidence>
<name>A0A093EUB1_GAVST</name>
<keyword evidence="2" id="KW-1185">Reference proteome</keyword>